<keyword evidence="8" id="KW-1185">Reference proteome</keyword>
<dbReference type="Pfam" id="PF00111">
    <property type="entry name" value="Fer2"/>
    <property type="match status" value="1"/>
</dbReference>
<feature type="domain" description="2Fe-2S ferredoxin-type" evidence="6">
    <location>
        <begin position="207"/>
        <end position="254"/>
    </location>
</feature>
<dbReference type="AlphaFoldDB" id="A0A5P1E4E7"/>
<dbReference type="GO" id="GO:0046872">
    <property type="term" value="F:metal ion binding"/>
    <property type="evidence" value="ECO:0007669"/>
    <property type="project" value="UniProtKB-KW"/>
</dbReference>
<dbReference type="InterPro" id="IPR012675">
    <property type="entry name" value="Beta-grasp_dom_sf"/>
</dbReference>
<keyword evidence="3" id="KW-0408">Iron</keyword>
<dbReference type="PANTHER" id="PTHR23426:SF27">
    <property type="entry name" value="PHOTOSYNTHETIC NDH SUBUNIT OF SUBCOMPLEX B 3, CHLOROPLASTIC"/>
    <property type="match status" value="1"/>
</dbReference>
<dbReference type="GO" id="GO:0051537">
    <property type="term" value="F:2 iron, 2 sulfur cluster binding"/>
    <property type="evidence" value="ECO:0007669"/>
    <property type="project" value="UniProtKB-KW"/>
</dbReference>
<protein>
    <recommendedName>
        <fullName evidence="6">2Fe-2S ferredoxin-type domain-containing protein</fullName>
    </recommendedName>
</protein>
<keyword evidence="1" id="KW-0001">2Fe-2S</keyword>
<feature type="region of interest" description="Disordered" evidence="5">
    <location>
        <begin position="117"/>
        <end position="154"/>
    </location>
</feature>
<dbReference type="SUPFAM" id="SSF54292">
    <property type="entry name" value="2Fe-2S ferredoxin-like"/>
    <property type="match status" value="1"/>
</dbReference>
<dbReference type="GO" id="GO:0140647">
    <property type="term" value="P:P450-containing electron transport chain"/>
    <property type="evidence" value="ECO:0007669"/>
    <property type="project" value="InterPro"/>
</dbReference>
<evidence type="ECO:0000259" key="6">
    <source>
        <dbReference type="Pfam" id="PF00111"/>
    </source>
</evidence>
<evidence type="ECO:0000256" key="5">
    <source>
        <dbReference type="SAM" id="MobiDB-lite"/>
    </source>
</evidence>
<evidence type="ECO:0000256" key="3">
    <source>
        <dbReference type="ARBA" id="ARBA00023004"/>
    </source>
</evidence>
<dbReference type="GO" id="GO:0009535">
    <property type="term" value="C:chloroplast thylakoid membrane"/>
    <property type="evidence" value="ECO:0007669"/>
    <property type="project" value="TreeGrafter"/>
</dbReference>
<feature type="non-terminal residue" evidence="7">
    <location>
        <position position="262"/>
    </location>
</feature>
<proteinExistence type="predicted"/>
<evidence type="ECO:0000313" key="8">
    <source>
        <dbReference type="Proteomes" id="UP000243459"/>
    </source>
</evidence>
<keyword evidence="2" id="KW-0479">Metal-binding</keyword>
<accession>A0A5P1E4E7</accession>
<sequence>MGIGKVLDARGAFERPKGRIMVASTQTDESQQKKKKSDFLICSQVVLFELLGVYFFYNLRIDRYDNGFLIESIVADSTIRIDRMRIYVPPSRVRNGHPSNKLPISLFPKTSSKTSLHQTHQISSLQQPNQPPLKRKRTQCATASSPPEAAEVEEPPSIGFAFVGSRLLPDGTPDIAMRSACGGQKLRDIMLDSHIDLYGPYAKPLSNCAGGGTCGTCLVEVVEGKELLSPRTDIEKEQLKRKPKTWRLACQTTVGNKDSRGE</sequence>
<dbReference type="CDD" id="cd00207">
    <property type="entry name" value="fer2"/>
    <property type="match status" value="1"/>
</dbReference>
<keyword evidence="4" id="KW-0411">Iron-sulfur</keyword>
<evidence type="ECO:0000256" key="2">
    <source>
        <dbReference type="ARBA" id="ARBA00022723"/>
    </source>
</evidence>
<dbReference type="EMBL" id="CM007390">
    <property type="protein sequence ID" value="ONK56357.1"/>
    <property type="molecule type" value="Genomic_DNA"/>
</dbReference>
<organism evidence="7 8">
    <name type="scientific">Asparagus officinalis</name>
    <name type="common">Garden asparagus</name>
    <dbReference type="NCBI Taxonomy" id="4686"/>
    <lineage>
        <taxon>Eukaryota</taxon>
        <taxon>Viridiplantae</taxon>
        <taxon>Streptophyta</taxon>
        <taxon>Embryophyta</taxon>
        <taxon>Tracheophyta</taxon>
        <taxon>Spermatophyta</taxon>
        <taxon>Magnoliopsida</taxon>
        <taxon>Liliopsida</taxon>
        <taxon>Asparagales</taxon>
        <taxon>Asparagaceae</taxon>
        <taxon>Asparagoideae</taxon>
        <taxon>Asparagus</taxon>
    </lineage>
</organism>
<dbReference type="InterPro" id="IPR001055">
    <property type="entry name" value="Adrenodoxin-like"/>
</dbReference>
<gene>
    <name evidence="7" type="ORF">A4U43_C10F7590</name>
</gene>
<dbReference type="InterPro" id="IPR001041">
    <property type="entry name" value="2Fe-2S_ferredoxin-type"/>
</dbReference>
<evidence type="ECO:0000256" key="4">
    <source>
        <dbReference type="ARBA" id="ARBA00023014"/>
    </source>
</evidence>
<feature type="compositionally biased region" description="Polar residues" evidence="5">
    <location>
        <begin position="117"/>
        <end position="128"/>
    </location>
</feature>
<reference evidence="8" key="1">
    <citation type="journal article" date="2017" name="Nat. Commun.">
        <title>The asparagus genome sheds light on the origin and evolution of a young Y chromosome.</title>
        <authorList>
            <person name="Harkess A."/>
            <person name="Zhou J."/>
            <person name="Xu C."/>
            <person name="Bowers J.E."/>
            <person name="Van der Hulst R."/>
            <person name="Ayyampalayam S."/>
            <person name="Mercati F."/>
            <person name="Riccardi P."/>
            <person name="McKain M.R."/>
            <person name="Kakrana A."/>
            <person name="Tang H."/>
            <person name="Ray J."/>
            <person name="Groenendijk J."/>
            <person name="Arikit S."/>
            <person name="Mathioni S.M."/>
            <person name="Nakano M."/>
            <person name="Shan H."/>
            <person name="Telgmann-Rauber A."/>
            <person name="Kanno A."/>
            <person name="Yue Z."/>
            <person name="Chen H."/>
            <person name="Li W."/>
            <person name="Chen Y."/>
            <person name="Xu X."/>
            <person name="Zhang Y."/>
            <person name="Luo S."/>
            <person name="Chen H."/>
            <person name="Gao J."/>
            <person name="Mao Z."/>
            <person name="Pires J.C."/>
            <person name="Luo M."/>
            <person name="Kudrna D."/>
            <person name="Wing R.A."/>
            <person name="Meyers B.C."/>
            <person name="Yi K."/>
            <person name="Kong H."/>
            <person name="Lavrijsen P."/>
            <person name="Sunseri F."/>
            <person name="Falavigna A."/>
            <person name="Ye Y."/>
            <person name="Leebens-Mack J.H."/>
            <person name="Chen G."/>
        </authorList>
    </citation>
    <scope>NUCLEOTIDE SEQUENCE [LARGE SCALE GENOMIC DNA]</scope>
    <source>
        <strain evidence="8">cv. DH0086</strain>
    </source>
</reference>
<dbReference type="Proteomes" id="UP000243459">
    <property type="component" value="Chromosome 10"/>
</dbReference>
<dbReference type="InterPro" id="IPR036010">
    <property type="entry name" value="2Fe-2S_ferredoxin-like_sf"/>
</dbReference>
<name>A0A5P1E4E7_ASPOF</name>
<dbReference type="Gene3D" id="3.10.20.30">
    <property type="match status" value="1"/>
</dbReference>
<evidence type="ECO:0000256" key="1">
    <source>
        <dbReference type="ARBA" id="ARBA00022714"/>
    </source>
</evidence>
<dbReference type="Gramene" id="ONK56357">
    <property type="protein sequence ID" value="ONK56357"/>
    <property type="gene ID" value="A4U43_C10F7590"/>
</dbReference>
<dbReference type="PANTHER" id="PTHR23426">
    <property type="entry name" value="FERREDOXIN/ADRENODOXIN"/>
    <property type="match status" value="1"/>
</dbReference>
<dbReference type="GO" id="GO:0009055">
    <property type="term" value="F:electron transfer activity"/>
    <property type="evidence" value="ECO:0007669"/>
    <property type="project" value="TreeGrafter"/>
</dbReference>
<evidence type="ECO:0000313" key="7">
    <source>
        <dbReference type="EMBL" id="ONK56357.1"/>
    </source>
</evidence>